<name>A0ABW2V620_9BACL</name>
<sequence>MSKAVIARMQGDEYQALYFWYKACGLFHPHSKIKSISYEYDVAKSFDDVVIEYNQPIADEYDGMIDMDFYQIKFHVTNNGEMTYSSLTDPSFINATSVSFLQRLKDSVLSMTGQGKRCRFYLVTPWGISASDQLAELVSNVGGNFG</sequence>
<proteinExistence type="predicted"/>
<keyword evidence="2" id="KW-1185">Reference proteome</keyword>
<organism evidence="1 2">
    <name type="scientific">Paenibacillus thermoaerophilus</name>
    <dbReference type="NCBI Taxonomy" id="1215385"/>
    <lineage>
        <taxon>Bacteria</taxon>
        <taxon>Bacillati</taxon>
        <taxon>Bacillota</taxon>
        <taxon>Bacilli</taxon>
        <taxon>Bacillales</taxon>
        <taxon>Paenibacillaceae</taxon>
        <taxon>Paenibacillus</taxon>
    </lineage>
</organism>
<dbReference type="RefSeq" id="WP_138789735.1">
    <property type="nucleotide sequence ID" value="NZ_JBHTGQ010000020.1"/>
</dbReference>
<dbReference type="Proteomes" id="UP001596528">
    <property type="component" value="Unassembled WGS sequence"/>
</dbReference>
<comment type="caution">
    <text evidence="1">The sequence shown here is derived from an EMBL/GenBank/DDBJ whole genome shotgun (WGS) entry which is preliminary data.</text>
</comment>
<evidence type="ECO:0000313" key="1">
    <source>
        <dbReference type="EMBL" id="MFC7750200.1"/>
    </source>
</evidence>
<protein>
    <submittedName>
        <fullName evidence="1">Uncharacterized protein</fullName>
    </submittedName>
</protein>
<gene>
    <name evidence="1" type="ORF">ACFQWB_09700</name>
</gene>
<accession>A0ABW2V620</accession>
<evidence type="ECO:0000313" key="2">
    <source>
        <dbReference type="Proteomes" id="UP001596528"/>
    </source>
</evidence>
<reference evidence="2" key="1">
    <citation type="journal article" date="2019" name="Int. J. Syst. Evol. Microbiol.">
        <title>The Global Catalogue of Microorganisms (GCM) 10K type strain sequencing project: providing services to taxonomists for standard genome sequencing and annotation.</title>
        <authorList>
            <consortium name="The Broad Institute Genomics Platform"/>
            <consortium name="The Broad Institute Genome Sequencing Center for Infectious Disease"/>
            <person name="Wu L."/>
            <person name="Ma J."/>
        </authorList>
    </citation>
    <scope>NUCLEOTIDE SEQUENCE [LARGE SCALE GENOMIC DNA]</scope>
    <source>
        <strain evidence="2">JCM 18657</strain>
    </source>
</reference>
<dbReference type="EMBL" id="JBHTGQ010000020">
    <property type="protein sequence ID" value="MFC7750200.1"/>
    <property type="molecule type" value="Genomic_DNA"/>
</dbReference>